<accession>W7YGN9</accession>
<gene>
    <name evidence="6" type="ORF">JCM16418_1655</name>
</gene>
<dbReference type="AlphaFoldDB" id="W7YGN9"/>
<dbReference type="Pfam" id="PF13377">
    <property type="entry name" value="Peripla_BP_3"/>
    <property type="match status" value="1"/>
</dbReference>
<dbReference type="Proteomes" id="UP000019364">
    <property type="component" value="Unassembled WGS sequence"/>
</dbReference>
<dbReference type="PANTHER" id="PTHR30146">
    <property type="entry name" value="LACI-RELATED TRANSCRIPTIONAL REPRESSOR"/>
    <property type="match status" value="1"/>
</dbReference>
<dbReference type="InterPro" id="IPR028082">
    <property type="entry name" value="Peripla_BP_I"/>
</dbReference>
<dbReference type="SUPFAM" id="SSF47413">
    <property type="entry name" value="lambda repressor-like DNA-binding domains"/>
    <property type="match status" value="1"/>
</dbReference>
<dbReference type="SUPFAM" id="SSF53822">
    <property type="entry name" value="Periplasmic binding protein-like I"/>
    <property type="match status" value="1"/>
</dbReference>
<dbReference type="STRING" id="1236976.JCM16418_1655"/>
<proteinExistence type="predicted"/>
<dbReference type="EMBL" id="BAVZ01000004">
    <property type="protein sequence ID" value="GAF07627.1"/>
    <property type="molecule type" value="Genomic_DNA"/>
</dbReference>
<keyword evidence="2" id="KW-0805">Transcription regulation</keyword>
<dbReference type="eggNOG" id="COG1609">
    <property type="taxonomic scope" value="Bacteria"/>
</dbReference>
<dbReference type="PANTHER" id="PTHR30146:SF148">
    <property type="entry name" value="HTH-TYPE TRANSCRIPTIONAL REPRESSOR PURR-RELATED"/>
    <property type="match status" value="1"/>
</dbReference>
<dbReference type="SMART" id="SM00354">
    <property type="entry name" value="HTH_LACI"/>
    <property type="match status" value="1"/>
</dbReference>
<keyword evidence="4" id="KW-0804">Transcription</keyword>
<dbReference type="CDD" id="cd19974">
    <property type="entry name" value="PBP1_LacI-like"/>
    <property type="match status" value="1"/>
</dbReference>
<reference evidence="6 7" key="1">
    <citation type="journal article" date="2014" name="Genome Announc.">
        <title>Draft Genome Sequence of Paenibacillus pini JCM 16418T, Isolated from the Rhizosphere of Pine Tree.</title>
        <authorList>
            <person name="Yuki M."/>
            <person name="Oshima K."/>
            <person name="Suda W."/>
            <person name="Oshida Y."/>
            <person name="Kitamura K."/>
            <person name="Iida Y."/>
            <person name="Hattori M."/>
            <person name="Ohkuma M."/>
        </authorList>
    </citation>
    <scope>NUCLEOTIDE SEQUENCE [LARGE SCALE GENOMIC DNA]</scope>
    <source>
        <strain evidence="6 7">JCM 16418</strain>
    </source>
</reference>
<dbReference type="Gene3D" id="3.40.50.2300">
    <property type="match status" value="2"/>
</dbReference>
<dbReference type="InterPro" id="IPR000843">
    <property type="entry name" value="HTH_LacI"/>
</dbReference>
<comment type="caution">
    <text evidence="6">The sequence shown here is derived from an EMBL/GenBank/DDBJ whole genome shotgun (WGS) entry which is preliminary data.</text>
</comment>
<keyword evidence="7" id="KW-1185">Reference proteome</keyword>
<evidence type="ECO:0000259" key="5">
    <source>
        <dbReference type="PROSITE" id="PS50932"/>
    </source>
</evidence>
<dbReference type="InterPro" id="IPR010982">
    <property type="entry name" value="Lambda_DNA-bd_dom_sf"/>
</dbReference>
<evidence type="ECO:0000256" key="2">
    <source>
        <dbReference type="ARBA" id="ARBA00023015"/>
    </source>
</evidence>
<protein>
    <submittedName>
        <fullName evidence="6">DNA-binding transcriptional regulator</fullName>
    </submittedName>
</protein>
<evidence type="ECO:0000256" key="3">
    <source>
        <dbReference type="ARBA" id="ARBA00023125"/>
    </source>
</evidence>
<name>W7YGN9_9BACL</name>
<sequence length="342" mass="39239">MKNNVTMRDIANQLGVSIVTVSKALGDKDGVSEELKSRIKRLATEMNYRYNTPARSMKEGLSYNIGVIIPERFTEISQSFYLRIYQHISRILDTYGYYGILNILNHDDEEQLYLPRIYNEKKVDGIIVLGQVSKKYIELIETMQLPKIFTDFYDEHADIDSVITDNFYGSYEITNYLIQNGHTNIAYIGNIHSTSSIQDRFLGYYKSLLEHNIPMKQELIINDRDERGRDIDIELPSPLPSAFVCNCDRVAYKLSDKLKAKGYNIPQDCSIVGFDNDFYATLSSPQLTTVEVNMVQMATISVNSIMEKINHPGKRFGRVLVQGQIIYRDSVLTLHPNKDDIL</sequence>
<dbReference type="RefSeq" id="WP_052020115.1">
    <property type="nucleotide sequence ID" value="NZ_BAVZ01000004.1"/>
</dbReference>
<keyword evidence="1" id="KW-0678">Repressor</keyword>
<dbReference type="CDD" id="cd01392">
    <property type="entry name" value="HTH_LacI"/>
    <property type="match status" value="1"/>
</dbReference>
<keyword evidence="3 6" id="KW-0238">DNA-binding</keyword>
<dbReference type="Pfam" id="PF00356">
    <property type="entry name" value="LacI"/>
    <property type="match status" value="1"/>
</dbReference>
<dbReference type="InterPro" id="IPR046335">
    <property type="entry name" value="LacI/GalR-like_sensor"/>
</dbReference>
<evidence type="ECO:0000256" key="4">
    <source>
        <dbReference type="ARBA" id="ARBA00023163"/>
    </source>
</evidence>
<organism evidence="6 7">
    <name type="scientific">Paenibacillus pini JCM 16418</name>
    <dbReference type="NCBI Taxonomy" id="1236976"/>
    <lineage>
        <taxon>Bacteria</taxon>
        <taxon>Bacillati</taxon>
        <taxon>Bacillota</taxon>
        <taxon>Bacilli</taxon>
        <taxon>Bacillales</taxon>
        <taxon>Paenibacillaceae</taxon>
        <taxon>Paenibacillus</taxon>
    </lineage>
</organism>
<dbReference type="Gene3D" id="1.10.260.40">
    <property type="entry name" value="lambda repressor-like DNA-binding domains"/>
    <property type="match status" value="1"/>
</dbReference>
<dbReference type="OrthoDB" id="2026446at2"/>
<evidence type="ECO:0000313" key="7">
    <source>
        <dbReference type="Proteomes" id="UP000019364"/>
    </source>
</evidence>
<dbReference type="GO" id="GO:0000976">
    <property type="term" value="F:transcription cis-regulatory region binding"/>
    <property type="evidence" value="ECO:0007669"/>
    <property type="project" value="TreeGrafter"/>
</dbReference>
<dbReference type="PROSITE" id="PS50932">
    <property type="entry name" value="HTH_LACI_2"/>
    <property type="match status" value="1"/>
</dbReference>
<evidence type="ECO:0000256" key="1">
    <source>
        <dbReference type="ARBA" id="ARBA00022491"/>
    </source>
</evidence>
<feature type="domain" description="HTH lacI-type" evidence="5">
    <location>
        <begin position="5"/>
        <end position="59"/>
    </location>
</feature>
<dbReference type="GO" id="GO:0003700">
    <property type="term" value="F:DNA-binding transcription factor activity"/>
    <property type="evidence" value="ECO:0007669"/>
    <property type="project" value="TreeGrafter"/>
</dbReference>
<evidence type="ECO:0000313" key="6">
    <source>
        <dbReference type="EMBL" id="GAF07627.1"/>
    </source>
</evidence>